<dbReference type="Pfam" id="PF05133">
    <property type="entry name" value="SPP1_portal"/>
    <property type="match status" value="1"/>
</dbReference>
<organism evidence="1 2">
    <name type="scientific">Tsukamurella paurometabola</name>
    <name type="common">Corynebacterium paurometabolum</name>
    <dbReference type="NCBI Taxonomy" id="2061"/>
    <lineage>
        <taxon>Bacteria</taxon>
        <taxon>Bacillati</taxon>
        <taxon>Actinomycetota</taxon>
        <taxon>Actinomycetes</taxon>
        <taxon>Mycobacteriales</taxon>
        <taxon>Tsukamurellaceae</taxon>
        <taxon>Tsukamurella</taxon>
    </lineage>
</organism>
<gene>
    <name evidence="1" type="ORF">NCTC10741_00076</name>
</gene>
<dbReference type="RefSeq" id="WP_126194430.1">
    <property type="nucleotide sequence ID" value="NZ_CP085954.1"/>
</dbReference>
<protein>
    <submittedName>
        <fullName evidence="1">Phage portal protein, SPP1 Gp6-like</fullName>
    </submittedName>
</protein>
<dbReference type="EMBL" id="LR131273">
    <property type="protein sequence ID" value="VDR36981.1"/>
    <property type="molecule type" value="Genomic_DNA"/>
</dbReference>
<sequence>MRKQAAVDAARQIMSGARAWESHRLDRIFRAMQPARDLALSPSALDVPVSLQQWENAAGVNPLDVIVPPDAPPAMQRLAGKSRTNFLPLVVDTFGQVMKVDNYLASDGESTPAAWNDWQRNRFDARQTGVHRSALTYGASYVTVLPGDDENGPAWRGVSPRNMTAIYADPDDEWPIMALEVDRKLVKLYDETNVYYLGAENTPTDLFGAPNWATVADIEFIEAREHGVGRCPVVRFRDKMLLDGEEQFGIVEPLMTIQQRINETNFGMLVTQYFSAFRQRYVMGWYPESELEEARAFAGDTWLFKDADVKVGQFEESSPEYYIKSKASAIQDLGAISQLPIQNFGSDGISNISAETLSALETGMSRKSDEITTSFGESWEQAFRLSAYISGDTKGAQDFGAEVKWRDVTARSFAQTVDGLGKLGQMLGVPDEILWEDIPNWTREKVKRAQTMRESTDPLTRMYLGNRAVNDDAAGGGE</sequence>
<dbReference type="OrthoDB" id="1780383at2"/>
<evidence type="ECO:0000313" key="2">
    <source>
        <dbReference type="Proteomes" id="UP000271626"/>
    </source>
</evidence>
<reference evidence="1 2" key="1">
    <citation type="submission" date="2018-12" db="EMBL/GenBank/DDBJ databases">
        <authorList>
            <consortium name="Pathogen Informatics"/>
        </authorList>
    </citation>
    <scope>NUCLEOTIDE SEQUENCE [LARGE SCALE GENOMIC DNA]</scope>
    <source>
        <strain evidence="1 2">NCTC10741</strain>
    </source>
</reference>
<evidence type="ECO:0000313" key="1">
    <source>
        <dbReference type="EMBL" id="VDR36981.1"/>
    </source>
</evidence>
<dbReference type="Proteomes" id="UP000271626">
    <property type="component" value="Chromosome"/>
</dbReference>
<accession>A0A3P8L3Q9</accession>
<name>A0A3P8L3Q9_TSUPA</name>
<proteinExistence type="predicted"/>
<dbReference type="AlphaFoldDB" id="A0A3P8L3Q9"/>
<dbReference type="InterPro" id="IPR021145">
    <property type="entry name" value="Portal_protein_SPP1_Gp6-like"/>
</dbReference>